<evidence type="ECO:0000313" key="3">
    <source>
        <dbReference type="EMBL" id="APG59821.1"/>
    </source>
</evidence>
<feature type="transmembrane region" description="Helical" evidence="1">
    <location>
        <begin position="6"/>
        <end position="22"/>
    </location>
</feature>
<dbReference type="Pfam" id="PF03372">
    <property type="entry name" value="Exo_endo_phos"/>
    <property type="match status" value="1"/>
</dbReference>
<dbReference type="RefSeq" id="WP_072552473.1">
    <property type="nucleotide sequence ID" value="NZ_CP018153.1"/>
</dbReference>
<keyword evidence="1" id="KW-1133">Transmembrane helix</keyword>
<name>A0A1L3J3W8_9FLAO</name>
<keyword evidence="1" id="KW-0472">Membrane</keyword>
<dbReference type="AlphaFoldDB" id="A0A1L3J3W8"/>
<keyword evidence="4" id="KW-1185">Reference proteome</keyword>
<dbReference type="Gene3D" id="3.60.10.10">
    <property type="entry name" value="Endonuclease/exonuclease/phosphatase"/>
    <property type="match status" value="1"/>
</dbReference>
<dbReference type="OrthoDB" id="9796594at2"/>
<feature type="domain" description="Endonuclease/exonuclease/phosphatase" evidence="2">
    <location>
        <begin position="103"/>
        <end position="310"/>
    </location>
</feature>
<evidence type="ECO:0000256" key="1">
    <source>
        <dbReference type="SAM" id="Phobius"/>
    </source>
</evidence>
<keyword evidence="1" id="KW-0812">Transmembrane</keyword>
<accession>A0A1L3J3W8</accession>
<organism evidence="3 4">
    <name type="scientific">Christiangramia salexigens</name>
    <dbReference type="NCBI Taxonomy" id="1913577"/>
    <lineage>
        <taxon>Bacteria</taxon>
        <taxon>Pseudomonadati</taxon>
        <taxon>Bacteroidota</taxon>
        <taxon>Flavobacteriia</taxon>
        <taxon>Flavobacteriales</taxon>
        <taxon>Flavobacteriaceae</taxon>
        <taxon>Christiangramia</taxon>
    </lineage>
</organism>
<evidence type="ECO:0000259" key="2">
    <source>
        <dbReference type="Pfam" id="PF03372"/>
    </source>
</evidence>
<evidence type="ECO:0000313" key="4">
    <source>
        <dbReference type="Proteomes" id="UP000182510"/>
    </source>
</evidence>
<protein>
    <recommendedName>
        <fullName evidence="2">Endonuclease/exonuclease/phosphatase domain-containing protein</fullName>
    </recommendedName>
</protein>
<dbReference type="InterPro" id="IPR036691">
    <property type="entry name" value="Endo/exonu/phosph_ase_sf"/>
</dbReference>
<feature type="transmembrane region" description="Helical" evidence="1">
    <location>
        <begin position="34"/>
        <end position="53"/>
    </location>
</feature>
<dbReference type="EMBL" id="CP018153">
    <property type="protein sequence ID" value="APG59821.1"/>
    <property type="molecule type" value="Genomic_DNA"/>
</dbReference>
<dbReference type="InterPro" id="IPR005135">
    <property type="entry name" value="Endo/exonuclease/phosphatase"/>
</dbReference>
<dbReference type="SUPFAM" id="SSF56219">
    <property type="entry name" value="DNase I-like"/>
    <property type="match status" value="1"/>
</dbReference>
<dbReference type="KEGG" id="grl:LPB144_05045"/>
<proteinExistence type="predicted"/>
<dbReference type="GO" id="GO:0003824">
    <property type="term" value="F:catalytic activity"/>
    <property type="evidence" value="ECO:0007669"/>
    <property type="project" value="InterPro"/>
</dbReference>
<gene>
    <name evidence="3" type="ORF">LPB144_05045</name>
</gene>
<reference evidence="3 4" key="1">
    <citation type="submission" date="2016-11" db="EMBL/GenBank/DDBJ databases">
        <title>Gramella sp. LPB0144 isolated from marine environment.</title>
        <authorList>
            <person name="Kim E."/>
            <person name="Yi H."/>
        </authorList>
    </citation>
    <scope>NUCLEOTIDE SEQUENCE [LARGE SCALE GENOMIC DNA]</scope>
    <source>
        <strain evidence="3 4">LPB0144</strain>
    </source>
</reference>
<dbReference type="Proteomes" id="UP000182510">
    <property type="component" value="Chromosome"/>
</dbReference>
<feature type="transmembrane region" description="Helical" evidence="1">
    <location>
        <begin position="59"/>
        <end position="81"/>
    </location>
</feature>
<sequence length="361" mass="41879">MELTYYILTGIIVVCSLLPFVTDQHWAFRVWEFGRIQLLFLQLVVLGLAFLLIEEQDAIFWVLQALLMALIIYNIIILVPYTTLYKRNKTSEVKKHSRSISILSANVYQFNTNYHELLELIAEVDPDVVLTMESNKDWEQAMKGLEQDYPNFKKVGLENTYGMHFYTRLKTRKLKVNYFTADDLPSIEAELETEGGSKFTLFGVHPPPPSPTEEDNSKERDAELLSVARKVQETKGPVVVVGDFNNVAWAKSSILFRKTSELIDPRIGRGFVSTFHASYRLLRFPIDLFFHTTDIFIEEFKTLRHISSDHLPLFSKFYINYSEDIQEEEIESLEEGQHEEVDEMIEEGIKEESDRPEIATE</sequence>